<dbReference type="Proteomes" id="UP000605846">
    <property type="component" value="Unassembled WGS sequence"/>
</dbReference>
<feature type="compositionally biased region" description="Basic and acidic residues" evidence="1">
    <location>
        <begin position="100"/>
        <end position="118"/>
    </location>
</feature>
<reference evidence="2" key="1">
    <citation type="submission" date="2020-01" db="EMBL/GenBank/DDBJ databases">
        <title>Genome Sequencing of Three Apophysomyces-Like Fungal Strains Confirms a Novel Fungal Genus in the Mucoromycota with divergent Burkholderia-like Endosymbiotic Bacteria.</title>
        <authorList>
            <person name="Stajich J.E."/>
            <person name="Macias A.M."/>
            <person name="Carter-House D."/>
            <person name="Lovett B."/>
            <person name="Kasson L.R."/>
            <person name="Berry K."/>
            <person name="Grigoriev I."/>
            <person name="Chang Y."/>
            <person name="Spatafora J."/>
            <person name="Kasson M.T."/>
        </authorList>
    </citation>
    <scope>NUCLEOTIDE SEQUENCE</scope>
    <source>
        <strain evidence="2">NRRL A-21654</strain>
    </source>
</reference>
<comment type="caution">
    <text evidence="2">The sequence shown here is derived from an EMBL/GenBank/DDBJ whole genome shotgun (WGS) entry which is preliminary data.</text>
</comment>
<gene>
    <name evidence="2" type="ORF">EC973_000519</name>
</gene>
<keyword evidence="3" id="KW-1185">Reference proteome</keyword>
<feature type="non-terminal residue" evidence="2">
    <location>
        <position position="1"/>
    </location>
</feature>
<feature type="region of interest" description="Disordered" evidence="1">
    <location>
        <begin position="80"/>
        <end position="118"/>
    </location>
</feature>
<evidence type="ECO:0000256" key="1">
    <source>
        <dbReference type="SAM" id="MobiDB-lite"/>
    </source>
</evidence>
<evidence type="ECO:0000313" key="3">
    <source>
        <dbReference type="Proteomes" id="UP000605846"/>
    </source>
</evidence>
<proteinExistence type="predicted"/>
<dbReference type="AlphaFoldDB" id="A0A8H7ENS8"/>
<name>A0A8H7ENS8_9FUNG</name>
<protein>
    <submittedName>
        <fullName evidence="2">Uncharacterized protein</fullName>
    </submittedName>
</protein>
<accession>A0A8H7ENS8</accession>
<dbReference type="EMBL" id="JABAYA010001064">
    <property type="protein sequence ID" value="KAF7720351.1"/>
    <property type="molecule type" value="Genomic_DNA"/>
</dbReference>
<feature type="non-terminal residue" evidence="2">
    <location>
        <position position="132"/>
    </location>
</feature>
<sequence length="132" mass="15024">SPHHTATIQGIVVGSREVVRSRYDKRKKKSTRASASTIKKAQESIAVTAIEKTIKEITSSIKKIEVEIQECTGKIQSISEQIDTKKRSKSDTSSAIAERQTLKKERQQKNHKLLSERKKLQDLRHQKYIAIN</sequence>
<evidence type="ECO:0000313" key="2">
    <source>
        <dbReference type="EMBL" id="KAF7720351.1"/>
    </source>
</evidence>
<organism evidence="2 3">
    <name type="scientific">Apophysomyces ossiformis</name>
    <dbReference type="NCBI Taxonomy" id="679940"/>
    <lineage>
        <taxon>Eukaryota</taxon>
        <taxon>Fungi</taxon>
        <taxon>Fungi incertae sedis</taxon>
        <taxon>Mucoromycota</taxon>
        <taxon>Mucoromycotina</taxon>
        <taxon>Mucoromycetes</taxon>
        <taxon>Mucorales</taxon>
        <taxon>Mucorineae</taxon>
        <taxon>Mucoraceae</taxon>
        <taxon>Apophysomyces</taxon>
    </lineage>
</organism>